<feature type="domain" description="Beta-lactamase-related" evidence="2">
    <location>
        <begin position="100"/>
        <end position="432"/>
    </location>
</feature>
<dbReference type="Proteomes" id="UP000836402">
    <property type="component" value="Unassembled WGS sequence"/>
</dbReference>
<comment type="caution">
    <text evidence="3">The sequence shown here is derived from an EMBL/GenBank/DDBJ whole genome shotgun (WGS) entry which is preliminary data.</text>
</comment>
<evidence type="ECO:0000313" key="3">
    <source>
        <dbReference type="EMBL" id="CAD6957482.1"/>
    </source>
</evidence>
<protein>
    <recommendedName>
        <fullName evidence="2">Beta-lactamase-related domain-containing protein</fullName>
    </recommendedName>
</protein>
<sequence length="516" mass="57492">MQRVLPTLVGDMTFACRTRSREASGFSAACSSLSRGGHEIVRTINELIEPNRPHGTPNYVFCAVSSDSTDPADPKAGLKPAFWTSAGPRDVRRRQSSEDSRGPPDLDTRIPLHSCTKLVTSLGVLALLDDPRGKAAGFVSIDQRVDVWLPELGRGRKKVLKGWVDGEEPVWEEIEEGRDITVRMLLTHTSGLSNQLNRLGAKWVKNIGEECDNDSLERYFMDLPLFFQPGTRYQYGVNTDFLGLLIERITALPLSKYLQERFFDPLGMHNTGWYPSALWDRAQHSTREIRHPTTIADSAVGMRAHFAGRRGDGLAGVISAPVRVYERGDSALVAKESETPAERTPGCEMGGHGLWSTTGDYGRLLSWLLRLYQATFSSRVLDYNDDPDDDNKEQETCRFLSPTVARLVFTPCHPPEADMTPLLRQALYFHPGCEDEPGLKNFGGHSCVGPLVVGGEGPSGEPVGTMWWVGKCRIMWTLVPSCDLGVFMGTYMTPPYVPYEMRRLKDILFKGVRVRL</sequence>
<accession>A0ABN7J7P8</accession>
<keyword evidence="4" id="KW-1185">Reference proteome</keyword>
<dbReference type="Gene3D" id="3.40.710.10">
    <property type="entry name" value="DD-peptidase/beta-lactamase superfamily"/>
    <property type="match status" value="1"/>
</dbReference>
<evidence type="ECO:0000256" key="1">
    <source>
        <dbReference type="SAM" id="MobiDB-lite"/>
    </source>
</evidence>
<dbReference type="PANTHER" id="PTHR43283:SF3">
    <property type="entry name" value="BETA-LACTAMASE FAMILY PROTEIN (AFU_ORTHOLOGUE AFUA_5G07500)"/>
    <property type="match status" value="1"/>
</dbReference>
<organism evidence="3 4">
    <name type="scientific">Tilletia caries</name>
    <name type="common">wheat bunt fungus</name>
    <dbReference type="NCBI Taxonomy" id="13290"/>
    <lineage>
        <taxon>Eukaryota</taxon>
        <taxon>Fungi</taxon>
        <taxon>Dikarya</taxon>
        <taxon>Basidiomycota</taxon>
        <taxon>Ustilaginomycotina</taxon>
        <taxon>Exobasidiomycetes</taxon>
        <taxon>Tilletiales</taxon>
        <taxon>Tilletiaceae</taxon>
        <taxon>Tilletia</taxon>
    </lineage>
</organism>
<evidence type="ECO:0000313" key="4">
    <source>
        <dbReference type="Proteomes" id="UP000836402"/>
    </source>
</evidence>
<dbReference type="SUPFAM" id="SSF56601">
    <property type="entry name" value="beta-lactamase/transpeptidase-like"/>
    <property type="match status" value="1"/>
</dbReference>
<dbReference type="EMBL" id="CAJHJG010006494">
    <property type="protein sequence ID" value="CAD6957482.1"/>
    <property type="molecule type" value="Genomic_DNA"/>
</dbReference>
<dbReference type="Pfam" id="PF00144">
    <property type="entry name" value="Beta-lactamase"/>
    <property type="match status" value="1"/>
</dbReference>
<reference evidence="3" key="1">
    <citation type="submission" date="2020-10" db="EMBL/GenBank/DDBJ databases">
        <authorList>
            <person name="Sedaghatjoo S."/>
        </authorList>
    </citation>
    <scope>NUCLEOTIDE SEQUENCE</scope>
    <source>
        <strain evidence="3">AZH3</strain>
    </source>
</reference>
<proteinExistence type="predicted"/>
<name>A0ABN7J7P8_9BASI</name>
<dbReference type="InterPro" id="IPR001466">
    <property type="entry name" value="Beta-lactam-related"/>
</dbReference>
<dbReference type="InterPro" id="IPR050789">
    <property type="entry name" value="Diverse_Enzym_Activities"/>
</dbReference>
<feature type="region of interest" description="Disordered" evidence="1">
    <location>
        <begin position="70"/>
        <end position="109"/>
    </location>
</feature>
<feature type="compositionally biased region" description="Basic and acidic residues" evidence="1">
    <location>
        <begin position="89"/>
        <end position="109"/>
    </location>
</feature>
<gene>
    <name evidence="3" type="ORF">JKIAZH3_G7273</name>
</gene>
<dbReference type="PANTHER" id="PTHR43283">
    <property type="entry name" value="BETA-LACTAMASE-RELATED"/>
    <property type="match status" value="1"/>
</dbReference>
<evidence type="ECO:0000259" key="2">
    <source>
        <dbReference type="Pfam" id="PF00144"/>
    </source>
</evidence>
<dbReference type="InterPro" id="IPR012338">
    <property type="entry name" value="Beta-lactam/transpept-like"/>
</dbReference>